<dbReference type="Pfam" id="PF05065">
    <property type="entry name" value="Phage_capsid"/>
    <property type="match status" value="1"/>
</dbReference>
<evidence type="ECO:0000313" key="4">
    <source>
        <dbReference type="Proteomes" id="UP000199075"/>
    </source>
</evidence>
<organism evidence="3 4">
    <name type="scientific">Halomonas shengliensis</name>
    <dbReference type="NCBI Taxonomy" id="419597"/>
    <lineage>
        <taxon>Bacteria</taxon>
        <taxon>Pseudomonadati</taxon>
        <taxon>Pseudomonadota</taxon>
        <taxon>Gammaproteobacteria</taxon>
        <taxon>Oceanospirillales</taxon>
        <taxon>Halomonadaceae</taxon>
        <taxon>Halomonas</taxon>
    </lineage>
</organism>
<evidence type="ECO:0000259" key="2">
    <source>
        <dbReference type="Pfam" id="PF05065"/>
    </source>
</evidence>
<evidence type="ECO:0000256" key="1">
    <source>
        <dbReference type="ARBA" id="ARBA00004328"/>
    </source>
</evidence>
<dbReference type="STRING" id="419597.SAMN04487957_110134"/>
<gene>
    <name evidence="3" type="ORF">SAMN04487957_110134</name>
</gene>
<evidence type="ECO:0000313" key="3">
    <source>
        <dbReference type="EMBL" id="SDO72548.1"/>
    </source>
</evidence>
<dbReference type="Gene3D" id="3.30.2400.10">
    <property type="entry name" value="Major capsid protein gp5"/>
    <property type="match status" value="1"/>
</dbReference>
<name>A0A1H0LWG6_9GAMM</name>
<dbReference type="InterPro" id="IPR054612">
    <property type="entry name" value="Phage_capsid-like_C"/>
</dbReference>
<comment type="subcellular location">
    <subcellularLocation>
        <location evidence="1">Virion</location>
    </subcellularLocation>
</comment>
<dbReference type="OrthoDB" id="9786516at2"/>
<dbReference type="EMBL" id="FNIV01000010">
    <property type="protein sequence ID" value="SDO72548.1"/>
    <property type="molecule type" value="Genomic_DNA"/>
</dbReference>
<dbReference type="RefSeq" id="WP_089680366.1">
    <property type="nucleotide sequence ID" value="NZ_FNIV01000010.1"/>
</dbReference>
<proteinExistence type="predicted"/>
<protein>
    <submittedName>
        <fullName evidence="3">Phage major capsid protein, HK97 family</fullName>
    </submittedName>
</protein>
<sequence length="408" mass="45117">MKLHELKQRYSAIAKDMRALHDSIGEAEWSDEQRDQWKRMKHDLDGLNAQIEREEQLRDADQRFVEEHEEEHRAVAGEEERGGPSLDEQRAAAFDGFLRQGMGELSAEQRQVLREMRAQSTDTDSAGGYTVPTEMLNRIYESMADYGGLASVAQILTTDTGHSLEWPTSDGTAEEGELLAENGQATEGDVTFGIKNLGAKKLSSKVIRVSNELLNDSGIDIQGFLASRIGQRLGRGEAKYLVQGTGTGTPEQPTGLQTAVTNVTTAASSSEFTWQEVNALIHSLDPAYRRAAGFRLGFNDNTLQLLTEMEDLNGRPLWLPEVRGAAPATVLSVPYFIDAGIADLGVDAKFMYAGDFQQFVVRRVRYMVLKRLVERYADYDQTGFLAFHRFDCVLQDAAAIKALGGAAT</sequence>
<dbReference type="SUPFAM" id="SSF56563">
    <property type="entry name" value="Major capsid protein gp5"/>
    <property type="match status" value="1"/>
</dbReference>
<feature type="domain" description="Phage capsid-like C-terminal" evidence="2">
    <location>
        <begin position="127"/>
        <end position="403"/>
    </location>
</feature>
<dbReference type="InterPro" id="IPR024455">
    <property type="entry name" value="Phage_capsid"/>
</dbReference>
<keyword evidence="4" id="KW-1185">Reference proteome</keyword>
<dbReference type="Proteomes" id="UP000199075">
    <property type="component" value="Unassembled WGS sequence"/>
</dbReference>
<reference evidence="4" key="1">
    <citation type="submission" date="2016-10" db="EMBL/GenBank/DDBJ databases">
        <authorList>
            <person name="Varghese N."/>
            <person name="Submissions S."/>
        </authorList>
    </citation>
    <scope>NUCLEOTIDE SEQUENCE [LARGE SCALE GENOMIC DNA]</scope>
    <source>
        <strain evidence="4">CGMCC 1.6444</strain>
    </source>
</reference>
<dbReference type="AlphaFoldDB" id="A0A1H0LWG6"/>
<dbReference type="NCBIfam" id="TIGR01554">
    <property type="entry name" value="major_cap_HK97"/>
    <property type="match status" value="1"/>
</dbReference>
<accession>A0A1H0LWG6</accession>